<dbReference type="InterPro" id="IPR029063">
    <property type="entry name" value="SAM-dependent_MTases_sf"/>
</dbReference>
<reference evidence="5 6" key="1">
    <citation type="journal article" date="2015" name="Genome Announc.">
        <title>Expanding the biotechnology potential of lactobacilli through comparative genomics of 213 strains and associated genera.</title>
        <authorList>
            <person name="Sun Z."/>
            <person name="Harris H.M."/>
            <person name="McCann A."/>
            <person name="Guo C."/>
            <person name="Argimon S."/>
            <person name="Zhang W."/>
            <person name="Yang X."/>
            <person name="Jeffery I.B."/>
            <person name="Cooney J.C."/>
            <person name="Kagawa T.F."/>
            <person name="Liu W."/>
            <person name="Song Y."/>
            <person name="Salvetti E."/>
            <person name="Wrobel A."/>
            <person name="Rasinkangas P."/>
            <person name="Parkhill J."/>
            <person name="Rea M.C."/>
            <person name="O'Sullivan O."/>
            <person name="Ritari J."/>
            <person name="Douillard F.P."/>
            <person name="Paul Ross R."/>
            <person name="Yang R."/>
            <person name="Briner A.E."/>
            <person name="Felis G.E."/>
            <person name="de Vos W.M."/>
            <person name="Barrangou R."/>
            <person name="Klaenhammer T.R."/>
            <person name="Caufield P.W."/>
            <person name="Cui Y."/>
            <person name="Zhang H."/>
            <person name="O'Toole P.W."/>
        </authorList>
    </citation>
    <scope>NUCLEOTIDE SEQUENCE [LARGE SCALE GENOMIC DNA]</scope>
    <source>
        <strain evidence="3 6">ATCC BAA-66</strain>
        <strain evidence="4 5">DSM 13344</strain>
    </source>
</reference>
<dbReference type="PATRIC" id="fig|81857.3.peg.285"/>
<evidence type="ECO:0000256" key="2">
    <source>
        <dbReference type="ARBA" id="ARBA00022679"/>
    </source>
</evidence>
<dbReference type="Pfam" id="PF03602">
    <property type="entry name" value="Cons_hypoth95"/>
    <property type="match status" value="1"/>
</dbReference>
<proteinExistence type="predicted"/>
<keyword evidence="2" id="KW-0808">Transferase</keyword>
<dbReference type="Proteomes" id="UP000051645">
    <property type="component" value="Unassembled WGS sequence"/>
</dbReference>
<dbReference type="RefSeq" id="WP_057768672.1">
    <property type="nucleotide sequence ID" value="NZ_JQAT01000001.1"/>
</dbReference>
<dbReference type="EMBL" id="JQAZ01000001">
    <property type="protein sequence ID" value="KRN34076.1"/>
    <property type="molecule type" value="Genomic_DNA"/>
</dbReference>
<dbReference type="PROSITE" id="PS00092">
    <property type="entry name" value="N6_MTASE"/>
    <property type="match status" value="1"/>
</dbReference>
<evidence type="ECO:0008006" key="7">
    <source>
        <dbReference type="Google" id="ProtNLM"/>
    </source>
</evidence>
<dbReference type="GO" id="GO:0031167">
    <property type="term" value="P:rRNA methylation"/>
    <property type="evidence" value="ECO:0007669"/>
    <property type="project" value="InterPro"/>
</dbReference>
<dbReference type="PANTHER" id="PTHR43542:SF1">
    <property type="entry name" value="METHYLTRANSFERASE"/>
    <property type="match status" value="1"/>
</dbReference>
<dbReference type="EMBL" id="JQAT01000001">
    <property type="protein sequence ID" value="KRN29395.1"/>
    <property type="molecule type" value="Genomic_DNA"/>
</dbReference>
<organism evidence="3 6">
    <name type="scientific">Lactobacillus selangorensis</name>
    <dbReference type="NCBI Taxonomy" id="81857"/>
    <lineage>
        <taxon>Bacteria</taxon>
        <taxon>Bacillati</taxon>
        <taxon>Bacillota</taxon>
        <taxon>Bacilli</taxon>
        <taxon>Lactobacillales</taxon>
        <taxon>Lactobacillaceae</taxon>
        <taxon>Lactobacillus</taxon>
    </lineage>
</organism>
<evidence type="ECO:0000313" key="4">
    <source>
        <dbReference type="EMBL" id="KRN34076.1"/>
    </source>
</evidence>
<evidence type="ECO:0000313" key="5">
    <source>
        <dbReference type="Proteomes" id="UP000051645"/>
    </source>
</evidence>
<dbReference type="PIRSF" id="PIRSF004553">
    <property type="entry name" value="CHP00095"/>
    <property type="match status" value="1"/>
</dbReference>
<protein>
    <recommendedName>
        <fullName evidence="7">Methyltransferase</fullName>
    </recommendedName>
</protein>
<dbReference type="Proteomes" id="UP000051751">
    <property type="component" value="Unassembled WGS sequence"/>
</dbReference>
<dbReference type="InterPro" id="IPR002052">
    <property type="entry name" value="DNA_methylase_N6_adenine_CS"/>
</dbReference>
<comment type="caution">
    <text evidence="3">The sequence shown here is derived from an EMBL/GenBank/DDBJ whole genome shotgun (WGS) entry which is preliminary data.</text>
</comment>
<keyword evidence="1" id="KW-0489">Methyltransferase</keyword>
<dbReference type="NCBIfam" id="TIGR00095">
    <property type="entry name" value="16S rRNA (guanine(966)-N(2))-methyltransferase RsmD"/>
    <property type="match status" value="1"/>
</dbReference>
<dbReference type="CDD" id="cd02440">
    <property type="entry name" value="AdoMet_MTases"/>
    <property type="match status" value="1"/>
</dbReference>
<sequence length="187" mass="21236">MRIISGEYGGRRLQAVPGMKTRPTLDKVKETMFNILRPYLKGGNVLDLYAGTGALGIEAVSRGMDHATLVDRQYAAYQTIQKNIAVTKQPEKFTLLKMDAKKALHHFADEQEQFDLILLDPPYKKQQIEKLLQRFVELQLLKPDAVILAETDTTVSYPELTDYRILKQQTYGITEVAIFQYQGGQQA</sequence>
<evidence type="ECO:0000313" key="6">
    <source>
        <dbReference type="Proteomes" id="UP000051751"/>
    </source>
</evidence>
<keyword evidence="5" id="KW-1185">Reference proteome</keyword>
<dbReference type="STRING" id="81857.IV38_GL000279"/>
<gene>
    <name evidence="3" type="ORF">IV38_GL000279</name>
    <name evidence="4" type="ORF">IV40_GL000390</name>
</gene>
<name>A0A0R2FLC1_9LACO</name>
<dbReference type="GO" id="GO:0003676">
    <property type="term" value="F:nucleic acid binding"/>
    <property type="evidence" value="ECO:0007669"/>
    <property type="project" value="InterPro"/>
</dbReference>
<dbReference type="OrthoDB" id="9803017at2"/>
<accession>A0A0R2FLC1</accession>
<evidence type="ECO:0000313" key="3">
    <source>
        <dbReference type="EMBL" id="KRN29395.1"/>
    </source>
</evidence>
<evidence type="ECO:0000256" key="1">
    <source>
        <dbReference type="ARBA" id="ARBA00022603"/>
    </source>
</evidence>
<dbReference type="AlphaFoldDB" id="A0A0R2FLC1"/>
<dbReference type="PANTHER" id="PTHR43542">
    <property type="entry name" value="METHYLTRANSFERASE"/>
    <property type="match status" value="1"/>
</dbReference>
<dbReference type="SUPFAM" id="SSF53335">
    <property type="entry name" value="S-adenosyl-L-methionine-dependent methyltransferases"/>
    <property type="match status" value="1"/>
</dbReference>
<dbReference type="GO" id="GO:0008168">
    <property type="term" value="F:methyltransferase activity"/>
    <property type="evidence" value="ECO:0007669"/>
    <property type="project" value="UniProtKB-KW"/>
</dbReference>
<dbReference type="InterPro" id="IPR004398">
    <property type="entry name" value="RNA_MeTrfase_RsmD"/>
</dbReference>
<dbReference type="Gene3D" id="3.40.50.150">
    <property type="entry name" value="Vaccinia Virus protein VP39"/>
    <property type="match status" value="1"/>
</dbReference>